<dbReference type="Gene3D" id="1.10.150.130">
    <property type="match status" value="1"/>
</dbReference>
<protein>
    <submittedName>
        <fullName evidence="7">Integrase family protein</fullName>
    </submittedName>
</protein>
<dbReference type="InterPro" id="IPR002104">
    <property type="entry name" value="Integrase_catalytic"/>
</dbReference>
<dbReference type="eggNOG" id="COG0582">
    <property type="taxonomic scope" value="Bacteria"/>
</dbReference>
<keyword evidence="1" id="KW-0229">DNA integration</keyword>
<keyword evidence="3" id="KW-0233">DNA recombination</keyword>
<dbReference type="InterPro" id="IPR010998">
    <property type="entry name" value="Integrase_recombinase_N"/>
</dbReference>
<feature type="domain" description="Tyr recombinase" evidence="5">
    <location>
        <begin position="132"/>
        <end position="303"/>
    </location>
</feature>
<organism evidence="7 8">
    <name type="scientific">Desulfurivibrio alkaliphilus (strain DSM 19089 / UNIQEM U267 / AHT2)</name>
    <dbReference type="NCBI Taxonomy" id="589865"/>
    <lineage>
        <taxon>Bacteria</taxon>
        <taxon>Pseudomonadati</taxon>
        <taxon>Thermodesulfobacteriota</taxon>
        <taxon>Desulfobulbia</taxon>
        <taxon>Desulfobulbales</taxon>
        <taxon>Desulfobulbaceae</taxon>
        <taxon>Desulfurivibrio</taxon>
    </lineage>
</organism>
<dbReference type="PROSITE" id="PS51898">
    <property type="entry name" value="TYR_RECOMBINASE"/>
    <property type="match status" value="1"/>
</dbReference>
<dbReference type="Proteomes" id="UP000001508">
    <property type="component" value="Chromosome"/>
</dbReference>
<sequence>MRGSIKWQVQEISKSVNHIGTSRHSAKETARSAGARTSAQVAEKTGIHSYRTREAYLKVWRQCLSHSKEHHGVKDITKLTGEHVQSFLSSRIADGVSRQTYGQAAAALGKLESALNSYATSKGLERSYDFRTEIRTLRHEARDLRTMEAGRAFRDPDRVMAGLRDPDYRLTAAIQRETGCRLSEATLIRAEQLRGGGQVEIRGKGGKERTLRMSADTYRQLAARIAEQGEHRVSRDAYRAAVSRAAEAAGERGSNHGFRHLWVQERFREKIGYGMSREQAMAEVSREIGHERPDITLHYLGGR</sequence>
<dbReference type="GO" id="GO:0015074">
    <property type="term" value="P:DNA integration"/>
    <property type="evidence" value="ECO:0007669"/>
    <property type="project" value="UniProtKB-KW"/>
</dbReference>
<keyword evidence="8" id="KW-1185">Reference proteome</keyword>
<dbReference type="KEGG" id="dak:DaAHT2_2179"/>
<dbReference type="STRING" id="589865.DaAHT2_2179"/>
<keyword evidence="2 4" id="KW-0238">DNA-binding</keyword>
<gene>
    <name evidence="7" type="ordered locus">DaAHT2_2179</name>
</gene>
<dbReference type="EMBL" id="CP001940">
    <property type="protein sequence ID" value="ADH86847.1"/>
    <property type="molecule type" value="Genomic_DNA"/>
</dbReference>
<evidence type="ECO:0000256" key="2">
    <source>
        <dbReference type="ARBA" id="ARBA00023125"/>
    </source>
</evidence>
<evidence type="ECO:0000256" key="1">
    <source>
        <dbReference type="ARBA" id="ARBA00022908"/>
    </source>
</evidence>
<dbReference type="Gene3D" id="1.10.443.10">
    <property type="entry name" value="Intergrase catalytic core"/>
    <property type="match status" value="1"/>
</dbReference>
<evidence type="ECO:0000259" key="5">
    <source>
        <dbReference type="PROSITE" id="PS51898"/>
    </source>
</evidence>
<evidence type="ECO:0000259" key="6">
    <source>
        <dbReference type="PROSITE" id="PS51900"/>
    </source>
</evidence>
<dbReference type="InParanoid" id="D6Z682"/>
<dbReference type="RefSeq" id="WP_013164363.1">
    <property type="nucleotide sequence ID" value="NC_014216.1"/>
</dbReference>
<proteinExistence type="predicted"/>
<dbReference type="HOGENOM" id="CLU_862907_0_0_7"/>
<feature type="domain" description="Core-binding (CB)" evidence="6">
    <location>
        <begin position="36"/>
        <end position="116"/>
    </location>
</feature>
<evidence type="ECO:0000313" key="8">
    <source>
        <dbReference type="Proteomes" id="UP000001508"/>
    </source>
</evidence>
<dbReference type="InterPro" id="IPR013762">
    <property type="entry name" value="Integrase-like_cat_sf"/>
</dbReference>
<evidence type="ECO:0000256" key="4">
    <source>
        <dbReference type="PROSITE-ProRule" id="PRU01248"/>
    </source>
</evidence>
<dbReference type="SUPFAM" id="SSF56349">
    <property type="entry name" value="DNA breaking-rejoining enzymes"/>
    <property type="match status" value="1"/>
</dbReference>
<name>D6Z682_DESAT</name>
<dbReference type="GO" id="GO:0006310">
    <property type="term" value="P:DNA recombination"/>
    <property type="evidence" value="ECO:0007669"/>
    <property type="project" value="UniProtKB-KW"/>
</dbReference>
<dbReference type="AlphaFoldDB" id="D6Z682"/>
<dbReference type="InterPro" id="IPR044068">
    <property type="entry name" value="CB"/>
</dbReference>
<dbReference type="GO" id="GO:0003677">
    <property type="term" value="F:DNA binding"/>
    <property type="evidence" value="ECO:0007669"/>
    <property type="project" value="UniProtKB-UniRule"/>
</dbReference>
<dbReference type="OrthoDB" id="5346322at2"/>
<accession>D6Z682</accession>
<evidence type="ECO:0000256" key="3">
    <source>
        <dbReference type="ARBA" id="ARBA00023172"/>
    </source>
</evidence>
<dbReference type="InterPro" id="IPR011010">
    <property type="entry name" value="DNA_brk_join_enz"/>
</dbReference>
<evidence type="ECO:0000313" key="7">
    <source>
        <dbReference type="EMBL" id="ADH86847.1"/>
    </source>
</evidence>
<dbReference type="PROSITE" id="PS51900">
    <property type="entry name" value="CB"/>
    <property type="match status" value="1"/>
</dbReference>
<reference evidence="8" key="1">
    <citation type="submission" date="2010-02" db="EMBL/GenBank/DDBJ databases">
        <title>Complete sequence of Desulfurivibrio alkaliphilus AHT2.</title>
        <authorList>
            <consortium name="US DOE Joint Genome Institute"/>
            <person name="Pitluck S."/>
            <person name="Chertkov O."/>
            <person name="Detter J.C."/>
            <person name="Han C."/>
            <person name="Tapia R."/>
            <person name="Larimer F."/>
            <person name="Land M."/>
            <person name="Hauser L."/>
            <person name="Kyrpides N."/>
            <person name="Mikhailova N."/>
            <person name="Sorokin D.Y."/>
            <person name="Muyzer G."/>
            <person name="Woyke T."/>
        </authorList>
    </citation>
    <scope>NUCLEOTIDE SEQUENCE [LARGE SCALE GENOMIC DNA]</scope>
    <source>
        <strain evidence="8">DSM 19089 / UNIQEM U267 / AHT2</strain>
    </source>
</reference>